<dbReference type="SUPFAM" id="SSF46689">
    <property type="entry name" value="Homeodomain-like"/>
    <property type="match status" value="1"/>
</dbReference>
<reference evidence="2" key="2">
    <citation type="submission" date="2023-04" db="EMBL/GenBank/DDBJ databases">
        <title>Paracnuella aquatica gen. nov., sp. nov., a member of the family Chitinophagaceae isolated from a hot spring.</title>
        <authorList>
            <person name="Wang C."/>
        </authorList>
    </citation>
    <scope>NUCLEOTIDE SEQUENCE</scope>
    <source>
        <strain evidence="2">LB-8</strain>
    </source>
</reference>
<dbReference type="Proteomes" id="UP001155483">
    <property type="component" value="Unassembled WGS sequence"/>
</dbReference>
<evidence type="ECO:0000313" key="2">
    <source>
        <dbReference type="EMBL" id="MCU7547725.1"/>
    </source>
</evidence>
<feature type="domain" description="Winged helix-turn helix" evidence="1">
    <location>
        <begin position="110"/>
        <end position="163"/>
    </location>
</feature>
<sequence length="172" mass="19886">MKDKRCLDYRKAIKESEQQLLTLERRQTKALLRDRMRFLRLLKSGECTSQAQAGKLIGLGLRGAEKLWKKYSQGGVNALLSYPYQGRKEKISEAQKQQLKAELAKDQSQSLAQVGQYVEQQCGVHYTTPGIYYMLKRLKVKKKTGRPVYHDKDAKGERAFKKKLSHPKKALW</sequence>
<name>A0A9X2XSA4_9BACT</name>
<dbReference type="AlphaFoldDB" id="A0A9X2XSA4"/>
<accession>A0A9X2XSA4</accession>
<protein>
    <submittedName>
        <fullName evidence="2">Winged helix-turn-helix domain-containing protein</fullName>
    </submittedName>
</protein>
<organism evidence="2 3">
    <name type="scientific">Paraflavisolibacter caeni</name>
    <dbReference type="NCBI Taxonomy" id="2982496"/>
    <lineage>
        <taxon>Bacteria</taxon>
        <taxon>Pseudomonadati</taxon>
        <taxon>Bacteroidota</taxon>
        <taxon>Chitinophagia</taxon>
        <taxon>Chitinophagales</taxon>
        <taxon>Chitinophagaceae</taxon>
        <taxon>Paraflavisolibacter</taxon>
    </lineage>
</organism>
<gene>
    <name evidence="2" type="ORF">OCK74_01305</name>
</gene>
<evidence type="ECO:0000259" key="1">
    <source>
        <dbReference type="Pfam" id="PF13592"/>
    </source>
</evidence>
<dbReference type="RefSeq" id="WP_279295170.1">
    <property type="nucleotide sequence ID" value="NZ_JAOTIF010000001.1"/>
</dbReference>
<comment type="caution">
    <text evidence="2">The sequence shown here is derived from an EMBL/GenBank/DDBJ whole genome shotgun (WGS) entry which is preliminary data.</text>
</comment>
<proteinExistence type="predicted"/>
<dbReference type="InterPro" id="IPR009057">
    <property type="entry name" value="Homeodomain-like_sf"/>
</dbReference>
<dbReference type="EMBL" id="JAOTIF010000001">
    <property type="protein sequence ID" value="MCU7547725.1"/>
    <property type="molecule type" value="Genomic_DNA"/>
</dbReference>
<reference evidence="2" key="1">
    <citation type="submission" date="2022-09" db="EMBL/GenBank/DDBJ databases">
        <authorList>
            <person name="Yuan C."/>
            <person name="Ke Z."/>
        </authorList>
    </citation>
    <scope>NUCLEOTIDE SEQUENCE</scope>
    <source>
        <strain evidence="2">LB-8</strain>
    </source>
</reference>
<dbReference type="Pfam" id="PF13592">
    <property type="entry name" value="HTH_33"/>
    <property type="match status" value="1"/>
</dbReference>
<dbReference type="InterPro" id="IPR025959">
    <property type="entry name" value="Winged_HTH_dom"/>
</dbReference>
<keyword evidence="3" id="KW-1185">Reference proteome</keyword>
<evidence type="ECO:0000313" key="3">
    <source>
        <dbReference type="Proteomes" id="UP001155483"/>
    </source>
</evidence>